<evidence type="ECO:0000313" key="2">
    <source>
        <dbReference type="Proteomes" id="UP000229296"/>
    </source>
</evidence>
<reference evidence="1 2" key="1">
    <citation type="submission" date="2017-08" db="EMBL/GenBank/DDBJ databases">
        <title>Isolation and Characterization of phages of Lactobacillus pentosus and plantarum.</title>
        <authorList>
            <person name="Qi R."/>
            <person name="Yu M."/>
            <person name="Qiao X."/>
            <person name="Li Y."/>
        </authorList>
    </citation>
    <scope>NUCLEOTIDE SEQUENCE [LARGE SCALE GENOMIC DNA]</scope>
</reference>
<gene>
    <name evidence="1" type="ORF">LpeD_37</name>
</gene>
<accession>A0A291I9H4</accession>
<dbReference type="InterPro" id="IPR036388">
    <property type="entry name" value="WH-like_DNA-bd_sf"/>
</dbReference>
<organism evidence="1 2">
    <name type="scientific">Lactobacillus phage LpeD</name>
    <dbReference type="NCBI Taxonomy" id="2041210"/>
    <lineage>
        <taxon>Viruses</taxon>
        <taxon>Duplodnaviria</taxon>
        <taxon>Heunggongvirae</taxon>
        <taxon>Uroviricota</taxon>
        <taxon>Caudoviricetes</taxon>
        <taxon>Herelleviridae</taxon>
        <taxon>Elpedvirus</taxon>
        <taxon>Elpedvirus LpeD</taxon>
    </lineage>
</organism>
<dbReference type="Gene3D" id="1.10.10.10">
    <property type="entry name" value="Winged helix-like DNA-binding domain superfamily/Winged helix DNA-binding domain"/>
    <property type="match status" value="1"/>
</dbReference>
<protein>
    <submittedName>
        <fullName evidence="1">Putative transcriptional regulator</fullName>
    </submittedName>
</protein>
<name>A0A291I9H4_9CAUD</name>
<dbReference type="Proteomes" id="UP000229296">
    <property type="component" value="Segment"/>
</dbReference>
<proteinExistence type="predicted"/>
<sequence>MEVTYSLYNCDLGPKLQVFLDKVAEGAMVNQNKVMARFQKKELATKVGKSAKTIKRYLDKLEDFGILLVKSIYGKNGGIEVYFDEDMIKFKNRDKLVSKISKPVLKPEINEDKNLYLKRNNYNYDAFKEIGEGTIGFNAYVLSRLYDKYAQLFKNEDAKEKKLNLVFEFSDSLGGHLIGNGRYTSFKKLAKFIMTNGINPVYYMSSVFSRFKFVSRLKRRCMSVPFINSFNSEEFYGYYNNQVDYDTKFYSHVPNDNTHQTVEFDDDAFISFVYQYFQLMIQSGYNQDLAIKSLREFSYKESATVIDDVNNLYESKEAKDYIHKASKIVGSFQDSSNDNSVSLYLLQSLYVKIKGFKHTPLILFGTSFYNTHILSELLNNEDYAYLHSMLFGYSLTQKAIYKALLNNLPYNSAMLENLISVDSYGISDFCEIGKIISTFVSSDLVNYKDFNFVKKQCSYEIPLDNYGMITTVDV</sequence>
<keyword evidence="2" id="KW-1185">Reference proteome</keyword>
<dbReference type="EMBL" id="MF787246">
    <property type="protein sequence ID" value="ATG86341.1"/>
    <property type="molecule type" value="Genomic_DNA"/>
</dbReference>
<evidence type="ECO:0000313" key="1">
    <source>
        <dbReference type="EMBL" id="ATG86341.1"/>
    </source>
</evidence>